<dbReference type="Gene3D" id="3.90.1200.10">
    <property type="match status" value="1"/>
</dbReference>
<keyword evidence="4" id="KW-1185">Reference proteome</keyword>
<name>A0A366S875_9HYPO</name>
<comment type="caution">
    <text evidence="3">The sequence shown here is derived from an EMBL/GenBank/DDBJ whole genome shotgun (WGS) entry which is preliminary data.</text>
</comment>
<protein>
    <recommendedName>
        <fullName evidence="2">Aminoglycoside phosphotransferase domain-containing protein</fullName>
    </recommendedName>
</protein>
<dbReference type="Pfam" id="PF01636">
    <property type="entry name" value="APH"/>
    <property type="match status" value="1"/>
</dbReference>
<evidence type="ECO:0000259" key="2">
    <source>
        <dbReference type="Pfam" id="PF01636"/>
    </source>
</evidence>
<dbReference type="InterPro" id="IPR051678">
    <property type="entry name" value="AGP_Transferase"/>
</dbReference>
<feature type="signal peptide" evidence="1">
    <location>
        <begin position="1"/>
        <end position="23"/>
    </location>
</feature>
<dbReference type="PANTHER" id="PTHR21310:SF15">
    <property type="entry name" value="AMINOGLYCOSIDE PHOSPHOTRANSFERASE DOMAIN-CONTAINING PROTEIN"/>
    <property type="match status" value="1"/>
</dbReference>
<feature type="domain" description="Aminoglycoside phosphotransferase" evidence="2">
    <location>
        <begin position="50"/>
        <end position="245"/>
    </location>
</feature>
<evidence type="ECO:0000313" key="4">
    <source>
        <dbReference type="Proteomes" id="UP000253153"/>
    </source>
</evidence>
<feature type="chain" id="PRO_5017059654" description="Aminoglycoside phosphotransferase domain-containing protein" evidence="1">
    <location>
        <begin position="24"/>
        <end position="308"/>
    </location>
</feature>
<dbReference type="SUPFAM" id="SSF56112">
    <property type="entry name" value="Protein kinase-like (PK-like)"/>
    <property type="match status" value="1"/>
</dbReference>
<accession>A0A366S875</accession>
<keyword evidence="1" id="KW-0732">Signal</keyword>
<sequence length="308" mass="35462">MGQAIGTLLPLRLLPLRLRLWLGNLLFRPLGDSTVRVSWHRVIKGPCDPPEVEAMQFVAQHTRIPIPRIHAIHTEKETGCIFIEMEYVKGEPLESAWDHLSTGERDAIFADIKTHISCLRELQPPAQNTVSSAFSNPSFDGRIGARYFGPMNHTEFLSLTRGHLRMEDVAEFLGQEVAKVHTSRYQTHFTHADLNPRNILVRHGRVAVILDWAYSGWYPEYWEFTKAHYSYLNFPEEDWEKYLRLALPSYETELAAERILWRRLPEPGTPATSYRDGVNYERPGSDPSATWLGERAGRQQTDLWSLVL</sequence>
<dbReference type="InterPro" id="IPR011009">
    <property type="entry name" value="Kinase-like_dom_sf"/>
</dbReference>
<dbReference type="OrthoDB" id="8300194at2759"/>
<evidence type="ECO:0000313" key="3">
    <source>
        <dbReference type="EMBL" id="RBR25537.1"/>
    </source>
</evidence>
<dbReference type="InterPro" id="IPR002575">
    <property type="entry name" value="Aminoglycoside_PTrfase"/>
</dbReference>
<dbReference type="AlphaFoldDB" id="A0A366S875"/>
<gene>
    <name evidence="3" type="ORF">FIESC28_01500</name>
</gene>
<reference evidence="3 4" key="1">
    <citation type="submission" date="2018-06" db="EMBL/GenBank/DDBJ databases">
        <title>Fusarium incarnatum-equiseti species complex species 28.</title>
        <authorList>
            <person name="Gardiner D.M."/>
        </authorList>
    </citation>
    <scope>NUCLEOTIDE SEQUENCE [LARGE SCALE GENOMIC DNA]</scope>
    <source>
        <strain evidence="3 4">FIESC_28</strain>
    </source>
</reference>
<evidence type="ECO:0000256" key="1">
    <source>
        <dbReference type="SAM" id="SignalP"/>
    </source>
</evidence>
<dbReference type="EMBL" id="QKXC01000037">
    <property type="protein sequence ID" value="RBR25537.1"/>
    <property type="molecule type" value="Genomic_DNA"/>
</dbReference>
<organism evidence="3 4">
    <name type="scientific">Fusarium coffeatum</name>
    <dbReference type="NCBI Taxonomy" id="231269"/>
    <lineage>
        <taxon>Eukaryota</taxon>
        <taxon>Fungi</taxon>
        <taxon>Dikarya</taxon>
        <taxon>Ascomycota</taxon>
        <taxon>Pezizomycotina</taxon>
        <taxon>Sordariomycetes</taxon>
        <taxon>Hypocreomycetidae</taxon>
        <taxon>Hypocreales</taxon>
        <taxon>Nectriaceae</taxon>
        <taxon>Fusarium</taxon>
        <taxon>Fusarium incarnatum-equiseti species complex</taxon>
    </lineage>
</organism>
<dbReference type="GeneID" id="41990946"/>
<dbReference type="Proteomes" id="UP000253153">
    <property type="component" value="Unassembled WGS sequence"/>
</dbReference>
<dbReference type="PANTHER" id="PTHR21310">
    <property type="entry name" value="AMINOGLYCOSIDE PHOSPHOTRANSFERASE-RELATED-RELATED"/>
    <property type="match status" value="1"/>
</dbReference>
<dbReference type="RefSeq" id="XP_031020128.1">
    <property type="nucleotide sequence ID" value="XM_031155650.1"/>
</dbReference>
<dbReference type="CDD" id="cd05120">
    <property type="entry name" value="APH_ChoK_like"/>
    <property type="match status" value="1"/>
</dbReference>
<proteinExistence type="predicted"/>